<dbReference type="OrthoDB" id="10029326at2759"/>
<sequence>MYGSTNMSAAKDFKVVIAGGGIAGLALALMLEQFDLDYVVLEGHREISPAVGASIGMFPNGIRILDQLGCVEQIEEVFAGIIPYKKTYTRDEKGQVLSTMDDFFERLRVRFGYGLYFFDRQKILEIFYDKLEHKERVLTQKKVTNVNLVKGGVEAICADGSVFTGTFIVGADGIHSAVRESMTELGHKLQPGYFDPSEKDRVPCYYRCSFGIAQHVPNWVPSEQHLVFGTGCSQLVVSGPDDKVYWFLFEQLPEIKYGKDIPKYTKEEEAEFVKQNKDVPITTEITFGDVYKARISSTLTALHEVVYEKWFFNRIITLGDSCHKPNPIGGQGGNGALESCAVLVNNLLRLKHGRGGSLSSLTDAEIEGIFQETQSTRHKRAKDIVYQAHVRQSFFAKENPLLTDFINNFVSPLAGSDAVLAMLTDVFQPGARIDKLPIPHRPRLVPYEDELPAKIIDDSVHKLVRGAVVGGMGATLFLAAKSMRLPFNQVAEWSAQNMSLKWFGNNAASRFFELVTSVLAVPLQDPSTRIHITHFLPQLISPILIYTIEGYRKGQRASPLALPSLFNAGMQVQGIARVAPFHTILSAFFWSEGPVERTIPPEVAQSLVPAVTLGFVIPTVMALLPTPNQTAGNHWLGLWQFAPPLVNVFTYLISKGLKKWNETRDRAEKRDELDADPAQDLTTLKSVYTYAFAVQATAQIATLAYGSTYPGLSLAKAFFNLPNPFSADWKLPSLSAELATFFRYDMVLGVTGYMGSNLLSIWNLRRQGFIKTHEAVKAALSVVVGQFLVGPGATWAGLWYWREDKIAGIAKASGVS</sequence>
<dbReference type="Pfam" id="PF01494">
    <property type="entry name" value="FAD_binding_3"/>
    <property type="match status" value="2"/>
</dbReference>
<accession>A0A9N9ZEM0</accession>
<comment type="caution">
    <text evidence="9">The sequence shown here is derived from an EMBL/GenBank/DDBJ whole genome shotgun (WGS) entry which is preliminary data.</text>
</comment>
<name>A0A9N9ZEM0_9HYPO</name>
<evidence type="ECO:0000313" key="9">
    <source>
        <dbReference type="EMBL" id="CAH0054947.1"/>
    </source>
</evidence>
<dbReference type="InterPro" id="IPR002938">
    <property type="entry name" value="FAD-bd"/>
</dbReference>
<evidence type="ECO:0000256" key="7">
    <source>
        <dbReference type="SAM" id="Phobius"/>
    </source>
</evidence>
<evidence type="ECO:0000256" key="3">
    <source>
        <dbReference type="ARBA" id="ARBA00022630"/>
    </source>
</evidence>
<keyword evidence="10" id="KW-1185">Reference proteome</keyword>
<dbReference type="PANTHER" id="PTHR47356:SF2">
    <property type="entry name" value="FAD-BINDING DOMAIN-CONTAINING PROTEIN-RELATED"/>
    <property type="match status" value="1"/>
</dbReference>
<dbReference type="Proteomes" id="UP000775872">
    <property type="component" value="Unassembled WGS sequence"/>
</dbReference>
<dbReference type="SUPFAM" id="SSF51905">
    <property type="entry name" value="FAD/NAD(P)-binding domain"/>
    <property type="match status" value="1"/>
</dbReference>
<reference evidence="10" key="1">
    <citation type="submission" date="2019-06" db="EMBL/GenBank/DDBJ databases">
        <authorList>
            <person name="Broberg M."/>
        </authorList>
    </citation>
    <scope>NUCLEOTIDE SEQUENCE [LARGE SCALE GENOMIC DNA]</scope>
</reference>
<dbReference type="InterPro" id="IPR050562">
    <property type="entry name" value="FAD_mOase_fung"/>
</dbReference>
<keyword evidence="7" id="KW-0472">Membrane</keyword>
<dbReference type="GO" id="GO:0071949">
    <property type="term" value="F:FAD binding"/>
    <property type="evidence" value="ECO:0007669"/>
    <property type="project" value="InterPro"/>
</dbReference>
<dbReference type="GO" id="GO:0004497">
    <property type="term" value="F:monooxygenase activity"/>
    <property type="evidence" value="ECO:0007669"/>
    <property type="project" value="UniProtKB-KW"/>
</dbReference>
<keyword evidence="6" id="KW-0503">Monooxygenase</keyword>
<dbReference type="PANTHER" id="PTHR47356">
    <property type="entry name" value="FAD-DEPENDENT MONOOXYGENASE ASQG-RELATED"/>
    <property type="match status" value="1"/>
</dbReference>
<evidence type="ECO:0000256" key="2">
    <source>
        <dbReference type="ARBA" id="ARBA00007992"/>
    </source>
</evidence>
<dbReference type="InterPro" id="IPR036188">
    <property type="entry name" value="FAD/NAD-bd_sf"/>
</dbReference>
<dbReference type="AlphaFoldDB" id="A0A9N9ZEM0"/>
<dbReference type="Gene3D" id="3.50.50.60">
    <property type="entry name" value="FAD/NAD(P)-binding domain"/>
    <property type="match status" value="1"/>
</dbReference>
<feature type="transmembrane region" description="Helical" evidence="7">
    <location>
        <begin position="12"/>
        <end position="31"/>
    </location>
</feature>
<evidence type="ECO:0000256" key="6">
    <source>
        <dbReference type="ARBA" id="ARBA00023033"/>
    </source>
</evidence>
<reference evidence="9 10" key="2">
    <citation type="submission" date="2021-10" db="EMBL/GenBank/DDBJ databases">
        <authorList>
            <person name="Piombo E."/>
        </authorList>
    </citation>
    <scope>NUCLEOTIDE SEQUENCE [LARGE SCALE GENOMIC DNA]</scope>
</reference>
<keyword evidence="4" id="KW-0274">FAD</keyword>
<comment type="similarity">
    <text evidence="2">Belongs to the paxM FAD-dependent monooxygenase family.</text>
</comment>
<evidence type="ECO:0000256" key="1">
    <source>
        <dbReference type="ARBA" id="ARBA00001974"/>
    </source>
</evidence>
<organism evidence="9 10">
    <name type="scientific">Clonostachys solani</name>
    <dbReference type="NCBI Taxonomy" id="160281"/>
    <lineage>
        <taxon>Eukaryota</taxon>
        <taxon>Fungi</taxon>
        <taxon>Dikarya</taxon>
        <taxon>Ascomycota</taxon>
        <taxon>Pezizomycotina</taxon>
        <taxon>Sordariomycetes</taxon>
        <taxon>Hypocreomycetidae</taxon>
        <taxon>Hypocreales</taxon>
        <taxon>Bionectriaceae</taxon>
        <taxon>Clonostachys</taxon>
    </lineage>
</organism>
<keyword evidence="7" id="KW-1133">Transmembrane helix</keyword>
<evidence type="ECO:0000256" key="5">
    <source>
        <dbReference type="ARBA" id="ARBA00023002"/>
    </source>
</evidence>
<dbReference type="PRINTS" id="PR00420">
    <property type="entry name" value="RNGMNOXGNASE"/>
</dbReference>
<protein>
    <recommendedName>
        <fullName evidence="8">FAD-binding domain-containing protein</fullName>
    </recommendedName>
</protein>
<evidence type="ECO:0000259" key="8">
    <source>
        <dbReference type="Pfam" id="PF01494"/>
    </source>
</evidence>
<evidence type="ECO:0000313" key="10">
    <source>
        <dbReference type="Proteomes" id="UP000775872"/>
    </source>
</evidence>
<keyword evidence="3" id="KW-0285">Flavoprotein</keyword>
<keyword evidence="7" id="KW-0812">Transmembrane</keyword>
<proteinExistence type="inferred from homology"/>
<evidence type="ECO:0000256" key="4">
    <source>
        <dbReference type="ARBA" id="ARBA00022827"/>
    </source>
</evidence>
<dbReference type="EMBL" id="CABFOC020000053">
    <property type="protein sequence ID" value="CAH0054947.1"/>
    <property type="molecule type" value="Genomic_DNA"/>
</dbReference>
<gene>
    <name evidence="9" type="ORF">CSOL1703_00016848</name>
</gene>
<keyword evidence="5" id="KW-0560">Oxidoreductase</keyword>
<feature type="domain" description="FAD-binding" evidence="8">
    <location>
        <begin position="299"/>
        <end position="356"/>
    </location>
</feature>
<comment type="cofactor">
    <cofactor evidence="1">
        <name>FAD</name>
        <dbReference type="ChEBI" id="CHEBI:57692"/>
    </cofactor>
</comment>
<feature type="domain" description="FAD-binding" evidence="8">
    <location>
        <begin position="13"/>
        <end position="182"/>
    </location>
</feature>